<feature type="transmembrane region" description="Helical" evidence="10">
    <location>
        <begin position="743"/>
        <end position="765"/>
    </location>
</feature>
<evidence type="ECO:0000313" key="13">
    <source>
        <dbReference type="EMBL" id="MBE9253603.1"/>
    </source>
</evidence>
<keyword evidence="4 10" id="KW-0479">Metal-binding</keyword>
<reference evidence="13 14" key="1">
    <citation type="submission" date="2020-10" db="EMBL/GenBank/DDBJ databases">
        <authorList>
            <person name="Castelo-Branco R."/>
            <person name="Eusebio N."/>
            <person name="Adriana R."/>
            <person name="Vieira A."/>
            <person name="Brugerolle De Fraissinette N."/>
            <person name="Rezende De Castro R."/>
            <person name="Schneider M.P."/>
            <person name="Vasconcelos V."/>
            <person name="Leao P.N."/>
        </authorList>
    </citation>
    <scope>NUCLEOTIDE SEQUENCE [LARGE SCALE GENOMIC DNA]</scope>
    <source>
        <strain evidence="13 14">LEGE 00031</strain>
    </source>
</reference>
<keyword evidence="3 10" id="KW-0812">Transmembrane</keyword>
<dbReference type="InterPro" id="IPR018303">
    <property type="entry name" value="ATPase_P-typ_P_site"/>
</dbReference>
<dbReference type="SFLD" id="SFLDS00003">
    <property type="entry name" value="Haloacid_Dehalogenase"/>
    <property type="match status" value="1"/>
</dbReference>
<dbReference type="InterPro" id="IPR001757">
    <property type="entry name" value="P_typ_ATPase"/>
</dbReference>
<dbReference type="CDD" id="cd00371">
    <property type="entry name" value="HMA"/>
    <property type="match status" value="1"/>
</dbReference>
<evidence type="ECO:0000256" key="1">
    <source>
        <dbReference type="ARBA" id="ARBA00004127"/>
    </source>
</evidence>
<evidence type="ECO:0000313" key="14">
    <source>
        <dbReference type="Proteomes" id="UP000658720"/>
    </source>
</evidence>
<dbReference type="SFLD" id="SFLDG00002">
    <property type="entry name" value="C1.7:_P-type_atpase_like"/>
    <property type="match status" value="1"/>
</dbReference>
<dbReference type="InterPro" id="IPR023299">
    <property type="entry name" value="ATPase_P-typ_cyto_dom_N"/>
</dbReference>
<dbReference type="Gene3D" id="2.70.150.10">
    <property type="entry name" value="Calcium-transporting ATPase, cytoplasmic transduction domain A"/>
    <property type="match status" value="1"/>
</dbReference>
<dbReference type="InterPro" id="IPR059000">
    <property type="entry name" value="ATPase_P-type_domA"/>
</dbReference>
<dbReference type="PANTHER" id="PTHR43520:SF8">
    <property type="entry name" value="P-TYPE CU(+) TRANSPORTER"/>
    <property type="match status" value="1"/>
</dbReference>
<dbReference type="SUPFAM" id="SSF56784">
    <property type="entry name" value="HAD-like"/>
    <property type="match status" value="1"/>
</dbReference>
<evidence type="ECO:0000256" key="6">
    <source>
        <dbReference type="ARBA" id="ARBA00022840"/>
    </source>
</evidence>
<feature type="domain" description="HMA" evidence="12">
    <location>
        <begin position="24"/>
        <end position="90"/>
    </location>
</feature>
<gene>
    <name evidence="13" type="ORF">IQ217_06995</name>
</gene>
<feature type="transmembrane region" description="Helical" evidence="10">
    <location>
        <begin position="113"/>
        <end position="133"/>
    </location>
</feature>
<dbReference type="InterPro" id="IPR036163">
    <property type="entry name" value="HMA_dom_sf"/>
</dbReference>
<dbReference type="PROSITE" id="PS01229">
    <property type="entry name" value="COF_2"/>
    <property type="match status" value="1"/>
</dbReference>
<dbReference type="PRINTS" id="PR00941">
    <property type="entry name" value="CDATPASE"/>
</dbReference>
<comment type="similarity">
    <text evidence="2 10">Belongs to the cation transport ATPase (P-type) (TC 3.A.3) family. Type IB subfamily.</text>
</comment>
<feature type="transmembrane region" description="Helical" evidence="10">
    <location>
        <begin position="401"/>
        <end position="423"/>
    </location>
</feature>
<evidence type="ECO:0000256" key="11">
    <source>
        <dbReference type="SAM" id="MobiDB-lite"/>
    </source>
</evidence>
<feature type="region of interest" description="Disordered" evidence="11">
    <location>
        <begin position="1"/>
        <end position="23"/>
    </location>
</feature>
<dbReference type="Gene3D" id="3.40.1110.10">
    <property type="entry name" value="Calcium-transporting ATPase, cytoplasmic domain N"/>
    <property type="match status" value="1"/>
</dbReference>
<feature type="transmembrane region" description="Helical" evidence="10">
    <location>
        <begin position="362"/>
        <end position="381"/>
    </location>
</feature>
<evidence type="ECO:0000256" key="10">
    <source>
        <dbReference type="RuleBase" id="RU362081"/>
    </source>
</evidence>
<keyword evidence="14" id="KW-1185">Reference proteome</keyword>
<dbReference type="NCBIfam" id="TIGR01525">
    <property type="entry name" value="ATPase-IB_hvy"/>
    <property type="match status" value="1"/>
</dbReference>
<accession>A0ABR9VQH3</accession>
<proteinExistence type="inferred from homology"/>
<evidence type="ECO:0000256" key="5">
    <source>
        <dbReference type="ARBA" id="ARBA00022741"/>
    </source>
</evidence>
<sequence length="780" mass="82531">MVQLSPTPASTLTNNDDNGQNQASSLTLDVGGMKCAGCVAAVERQLGQLAGVTDSCVNLVTAVAVVRYAPEKITPQAIAEHLSQRGFPSQIRQGHGGIALATAENGSKENVNWGLAIALVLLLLSALGHLSHFGGPMIPFFHHPVFHWGLATLAIAIPGREIFFDGWRGLRFGHANMNTLVALGTGSAYLTSCIAWIWPGLGWECFFDEPVMLLGVLLLGRTLESKARQKAKSALTELLALQPSLARLVGRGDTKGETGIEIPVEQVRVGEWVQVLPGEKIPVDGILVAGKTLVDESLLTGESLPVEKKIDDAVIAGAWNQSGAITIAATHIGADTTLARIIQLVETAQTQKAPMQRLADQVAGWFAYGVMAIALGTLTFWTTVGQSFFPQMVTGTGLSPLLLALKLSVSVLVVACPCALGLATPTAILVGTSLGAEQGILIKGGNILEILQRTTVMAFDKTGTLTQGNLQLTDTFPVIDIPAAQLLTLAASVEQGTRHPLAQGLISSAQDLELLPVENIETEAGQGVQGWYQGDLLLVGNQQWLMEKGVMWHSQWQTEVDQLRNQGKTVIFVARNQQLQGFLALQDTLRPEAKATIAQLKHWGITPLLLTGDHPTIAEAIAMEVGIAEFQAQMTPQAKVAKIKAMQGLDPASVVAMVGDGINDAPALAQANVGISLSGATAVAMETADVVLMRSQLSDVLKALTLSRATVAKIKQNLLWALGYNLVAVPLAAGAFLPSFAIVLTPAIAAAMMASSSIVVVLNALSLRYQFSSAPERNRD</sequence>
<dbReference type="InterPro" id="IPR023214">
    <property type="entry name" value="HAD_sf"/>
</dbReference>
<evidence type="ECO:0000256" key="4">
    <source>
        <dbReference type="ARBA" id="ARBA00022723"/>
    </source>
</evidence>
<dbReference type="InterPro" id="IPR008250">
    <property type="entry name" value="ATPase_P-typ_transduc_dom_A_sf"/>
</dbReference>
<dbReference type="RefSeq" id="WP_194019396.1">
    <property type="nucleotide sequence ID" value="NZ_JADEVV010000015.1"/>
</dbReference>
<dbReference type="InterPro" id="IPR017969">
    <property type="entry name" value="Heavy-metal-associated_CS"/>
</dbReference>
<protein>
    <submittedName>
        <fullName evidence="13">Cation-translocating P-type ATPase</fullName>
    </submittedName>
</protein>
<evidence type="ECO:0000256" key="3">
    <source>
        <dbReference type="ARBA" id="ARBA00022692"/>
    </source>
</evidence>
<feature type="transmembrane region" description="Helical" evidence="10">
    <location>
        <begin position="205"/>
        <end position="223"/>
    </location>
</feature>
<dbReference type="InterPro" id="IPR006121">
    <property type="entry name" value="HMA_dom"/>
</dbReference>
<dbReference type="CDD" id="cd02094">
    <property type="entry name" value="P-type_ATPase_Cu-like"/>
    <property type="match status" value="1"/>
</dbReference>
<dbReference type="SFLD" id="SFLDF00027">
    <property type="entry name" value="p-type_atpase"/>
    <property type="match status" value="1"/>
</dbReference>
<feature type="transmembrane region" description="Helical" evidence="10">
    <location>
        <begin position="175"/>
        <end position="199"/>
    </location>
</feature>
<dbReference type="Proteomes" id="UP000658720">
    <property type="component" value="Unassembled WGS sequence"/>
</dbReference>
<dbReference type="Gene3D" id="3.30.70.100">
    <property type="match status" value="1"/>
</dbReference>
<keyword evidence="7" id="KW-1278">Translocase</keyword>
<dbReference type="SUPFAM" id="SSF81653">
    <property type="entry name" value="Calcium ATPase, transduction domain A"/>
    <property type="match status" value="1"/>
</dbReference>
<dbReference type="NCBIfam" id="TIGR01494">
    <property type="entry name" value="ATPase_P-type"/>
    <property type="match status" value="1"/>
</dbReference>
<feature type="transmembrane region" description="Helical" evidence="10">
    <location>
        <begin position="718"/>
        <end position="737"/>
    </location>
</feature>
<dbReference type="PANTHER" id="PTHR43520">
    <property type="entry name" value="ATP7, ISOFORM B"/>
    <property type="match status" value="1"/>
</dbReference>
<evidence type="ECO:0000256" key="2">
    <source>
        <dbReference type="ARBA" id="ARBA00006024"/>
    </source>
</evidence>
<dbReference type="InterPro" id="IPR044492">
    <property type="entry name" value="P_typ_ATPase_HD_dom"/>
</dbReference>
<dbReference type="InterPro" id="IPR023298">
    <property type="entry name" value="ATPase_P-typ_TM_dom_sf"/>
</dbReference>
<organism evidence="13 14">
    <name type="scientific">Synechocystis salina LEGE 00031</name>
    <dbReference type="NCBI Taxonomy" id="1828736"/>
    <lineage>
        <taxon>Bacteria</taxon>
        <taxon>Bacillati</taxon>
        <taxon>Cyanobacteriota</taxon>
        <taxon>Cyanophyceae</taxon>
        <taxon>Synechococcales</taxon>
        <taxon>Merismopediaceae</taxon>
        <taxon>Synechocystis</taxon>
    </lineage>
</organism>
<keyword evidence="9 10" id="KW-0472">Membrane</keyword>
<dbReference type="PROSITE" id="PS01047">
    <property type="entry name" value="HMA_1"/>
    <property type="match status" value="1"/>
</dbReference>
<dbReference type="PRINTS" id="PR00119">
    <property type="entry name" value="CATATPASE"/>
</dbReference>
<keyword evidence="5 10" id="KW-0547">Nucleotide-binding</keyword>
<dbReference type="Pfam" id="PF00702">
    <property type="entry name" value="Hydrolase"/>
    <property type="match status" value="1"/>
</dbReference>
<dbReference type="InterPro" id="IPR027256">
    <property type="entry name" value="P-typ_ATPase_IB"/>
</dbReference>
<dbReference type="Pfam" id="PF00122">
    <property type="entry name" value="E1-E2_ATPase"/>
    <property type="match status" value="1"/>
</dbReference>
<keyword evidence="6 10" id="KW-0067">ATP-binding</keyword>
<comment type="caution">
    <text evidence="13">The sequence shown here is derived from an EMBL/GenBank/DDBJ whole genome shotgun (WGS) entry which is preliminary data.</text>
</comment>
<dbReference type="InterPro" id="IPR036412">
    <property type="entry name" value="HAD-like_sf"/>
</dbReference>
<evidence type="ECO:0000256" key="7">
    <source>
        <dbReference type="ARBA" id="ARBA00022967"/>
    </source>
</evidence>
<comment type="subcellular location">
    <subcellularLocation>
        <location evidence="10">Cell membrane</location>
    </subcellularLocation>
    <subcellularLocation>
        <location evidence="1">Endomembrane system</location>
        <topology evidence="1">Multi-pass membrane protein</topology>
    </subcellularLocation>
</comment>
<name>A0ABR9VQH3_9SYNC</name>
<dbReference type="PROSITE" id="PS00154">
    <property type="entry name" value="ATPASE_E1_E2"/>
    <property type="match status" value="1"/>
</dbReference>
<dbReference type="PROSITE" id="PS50846">
    <property type="entry name" value="HMA_2"/>
    <property type="match status" value="1"/>
</dbReference>
<dbReference type="Pfam" id="PF00403">
    <property type="entry name" value="HMA"/>
    <property type="match status" value="1"/>
</dbReference>
<dbReference type="SUPFAM" id="SSF81665">
    <property type="entry name" value="Calcium ATPase, transmembrane domain M"/>
    <property type="match status" value="1"/>
</dbReference>
<dbReference type="Gene3D" id="3.40.50.1000">
    <property type="entry name" value="HAD superfamily/HAD-like"/>
    <property type="match status" value="1"/>
</dbReference>
<evidence type="ECO:0000256" key="9">
    <source>
        <dbReference type="ARBA" id="ARBA00023136"/>
    </source>
</evidence>
<dbReference type="EMBL" id="JADEVV010000015">
    <property type="protein sequence ID" value="MBE9253603.1"/>
    <property type="molecule type" value="Genomic_DNA"/>
</dbReference>
<feature type="transmembrane region" description="Helical" evidence="10">
    <location>
        <begin position="145"/>
        <end position="163"/>
    </location>
</feature>
<keyword evidence="10" id="KW-1003">Cell membrane</keyword>
<dbReference type="SUPFAM" id="SSF55008">
    <property type="entry name" value="HMA, heavy metal-associated domain"/>
    <property type="match status" value="1"/>
</dbReference>
<evidence type="ECO:0000259" key="12">
    <source>
        <dbReference type="PROSITE" id="PS50846"/>
    </source>
</evidence>
<keyword evidence="8 10" id="KW-1133">Transmembrane helix</keyword>
<evidence type="ECO:0000256" key="8">
    <source>
        <dbReference type="ARBA" id="ARBA00022989"/>
    </source>
</evidence>
<dbReference type="NCBIfam" id="TIGR01511">
    <property type="entry name" value="ATPase-IB1_Cu"/>
    <property type="match status" value="1"/>
</dbReference>